<feature type="signal peptide" evidence="1">
    <location>
        <begin position="1"/>
        <end position="19"/>
    </location>
</feature>
<dbReference type="Proteomes" id="UP000655994">
    <property type="component" value="Unassembled WGS sequence"/>
</dbReference>
<reference evidence="3 5" key="1">
    <citation type="submission" date="2020-09" db="EMBL/GenBank/DDBJ databases">
        <title>Draft Genomes of Bacterial Isolates from North Pond Shallow Sediments.</title>
        <authorList>
            <person name="Kiel Reese B."/>
            <person name="Mullis M."/>
            <person name="Weisend R.E."/>
        </authorList>
    </citation>
    <scope>NUCLEOTIDE SEQUENCE</scope>
    <source>
        <strain evidence="3">KJE-2</strain>
        <strain evidence="2 5">KJE-3</strain>
    </source>
</reference>
<dbReference type="EMBL" id="JAEMOP010000009">
    <property type="protein sequence ID" value="MBJ7316904.1"/>
    <property type="molecule type" value="Genomic_DNA"/>
</dbReference>
<accession>A0A8I1GBY0</accession>
<dbReference type="RefSeq" id="WP_199493159.1">
    <property type="nucleotide sequence ID" value="NZ_JAEMOP010000009.1"/>
</dbReference>
<feature type="chain" id="PRO_5034335052" description="Lipoprotein" evidence="1">
    <location>
        <begin position="20"/>
        <end position="197"/>
    </location>
</feature>
<gene>
    <name evidence="2" type="ORF">JHC10_00555</name>
    <name evidence="3" type="ORF">JHC11_12985</name>
</gene>
<evidence type="ECO:0000313" key="3">
    <source>
        <dbReference type="EMBL" id="MBJ7316904.1"/>
    </source>
</evidence>
<sequence length="197" mass="21753">MLIKTIQIVATALTLAACAGTPAGSLPNDPEQARKFVTEKLNSWVKTPVDSEAIGVKVCIKERESEANTISFDSNNFDTAICHAFSMHPGGSIENKRTYVYVESLTKNEDVNAKWAANESAIEGVTRIEHRIPSNYLSVSIIDVSFRRETLPDTDLNIDLPITRSCVSAIDAKSKRYGVVETRNCFIAYRNLPEKGQ</sequence>
<evidence type="ECO:0000256" key="1">
    <source>
        <dbReference type="SAM" id="SignalP"/>
    </source>
</evidence>
<dbReference type="AlphaFoldDB" id="A0A8I1GBY0"/>
<protein>
    <recommendedName>
        <fullName evidence="6">Lipoprotein</fullName>
    </recommendedName>
</protein>
<name>A0A8I1GBY0_9GAMM</name>
<keyword evidence="1" id="KW-0732">Signal</keyword>
<dbReference type="PROSITE" id="PS51257">
    <property type="entry name" value="PROKAR_LIPOPROTEIN"/>
    <property type="match status" value="1"/>
</dbReference>
<organism evidence="3 4">
    <name type="scientific">Idiomarina abyssalis</name>
    <dbReference type="NCBI Taxonomy" id="86102"/>
    <lineage>
        <taxon>Bacteria</taxon>
        <taxon>Pseudomonadati</taxon>
        <taxon>Pseudomonadota</taxon>
        <taxon>Gammaproteobacteria</taxon>
        <taxon>Alteromonadales</taxon>
        <taxon>Idiomarinaceae</taxon>
        <taxon>Idiomarina</taxon>
    </lineage>
</organism>
<dbReference type="EMBL" id="JAEMOS010000002">
    <property type="protein sequence ID" value="MBJ7265422.1"/>
    <property type="molecule type" value="Genomic_DNA"/>
</dbReference>
<evidence type="ECO:0008006" key="6">
    <source>
        <dbReference type="Google" id="ProtNLM"/>
    </source>
</evidence>
<evidence type="ECO:0000313" key="5">
    <source>
        <dbReference type="Proteomes" id="UP000655994"/>
    </source>
</evidence>
<keyword evidence="5" id="KW-1185">Reference proteome</keyword>
<comment type="caution">
    <text evidence="3">The sequence shown here is derived from an EMBL/GenBank/DDBJ whole genome shotgun (WGS) entry which is preliminary data.</text>
</comment>
<proteinExistence type="predicted"/>
<evidence type="ECO:0000313" key="2">
    <source>
        <dbReference type="EMBL" id="MBJ7265422.1"/>
    </source>
</evidence>
<dbReference type="Proteomes" id="UP000621390">
    <property type="component" value="Unassembled WGS sequence"/>
</dbReference>
<evidence type="ECO:0000313" key="4">
    <source>
        <dbReference type="Proteomes" id="UP000621390"/>
    </source>
</evidence>